<dbReference type="SMART" id="SM00248">
    <property type="entry name" value="ANK"/>
    <property type="match status" value="2"/>
</dbReference>
<dbReference type="Pfam" id="PF12796">
    <property type="entry name" value="Ank_2"/>
    <property type="match status" value="1"/>
</dbReference>
<protein>
    <submittedName>
        <fullName evidence="4">Uncharacterized protein</fullName>
    </submittedName>
</protein>
<keyword evidence="1" id="KW-0677">Repeat</keyword>
<dbReference type="PROSITE" id="PS50088">
    <property type="entry name" value="ANK_REPEAT"/>
    <property type="match status" value="1"/>
</dbReference>
<evidence type="ECO:0000256" key="2">
    <source>
        <dbReference type="ARBA" id="ARBA00023043"/>
    </source>
</evidence>
<dbReference type="SUPFAM" id="SSF48403">
    <property type="entry name" value="Ankyrin repeat"/>
    <property type="match status" value="1"/>
</dbReference>
<reference evidence="4" key="1">
    <citation type="submission" date="2021-01" db="EMBL/GenBank/DDBJ databases">
        <authorList>
            <person name="Corre E."/>
            <person name="Pelletier E."/>
            <person name="Niang G."/>
            <person name="Scheremetjew M."/>
            <person name="Finn R."/>
            <person name="Kale V."/>
            <person name="Holt S."/>
            <person name="Cochrane G."/>
            <person name="Meng A."/>
            <person name="Brown T."/>
            <person name="Cohen L."/>
        </authorList>
    </citation>
    <scope>NUCLEOTIDE SEQUENCE</scope>
    <source>
        <strain evidence="4">DIVA3 518/3/11/1/6</strain>
    </source>
</reference>
<sequence>MPSIIHSDSNLLELCLRLNAPSAGTMSLVRPLAGQVNDVGPNGGSALHYVALGHNLKLASWLLAHGAKFRVNEFNETPLHWACRGGCTGIVDMFLKHMSPDQIAMKNYQGFTALDLSKSDYRLKDIHKLIKHKTSHNHHHVPSIPHVPSVPHVTHSSHAPQLQTRVPSVRKMVRSNTKRHLRRHFASSRRFMDSEPFNKHLAA</sequence>
<feature type="repeat" description="ANK" evidence="3">
    <location>
        <begin position="42"/>
        <end position="74"/>
    </location>
</feature>
<gene>
    <name evidence="4" type="ORF">VSP0166_LOCUS12495</name>
</gene>
<evidence type="ECO:0000256" key="1">
    <source>
        <dbReference type="ARBA" id="ARBA00022737"/>
    </source>
</evidence>
<dbReference type="AlphaFoldDB" id="A0A7S4IH88"/>
<accession>A0A7S4IH88</accession>
<dbReference type="PANTHER" id="PTHR24171">
    <property type="entry name" value="ANKYRIN REPEAT DOMAIN-CONTAINING PROTEIN 39-RELATED"/>
    <property type="match status" value="1"/>
</dbReference>
<name>A0A7S4IH88_9EUKA</name>
<dbReference type="EMBL" id="HBKP01017578">
    <property type="protein sequence ID" value="CAE2229368.1"/>
    <property type="molecule type" value="Transcribed_RNA"/>
</dbReference>
<evidence type="ECO:0000313" key="4">
    <source>
        <dbReference type="EMBL" id="CAE2229368.1"/>
    </source>
</evidence>
<dbReference type="InterPro" id="IPR002110">
    <property type="entry name" value="Ankyrin_rpt"/>
</dbReference>
<evidence type="ECO:0000256" key="3">
    <source>
        <dbReference type="PROSITE-ProRule" id="PRU00023"/>
    </source>
</evidence>
<keyword evidence="2 3" id="KW-0040">ANK repeat</keyword>
<organism evidence="4">
    <name type="scientific">Vannella robusta</name>
    <dbReference type="NCBI Taxonomy" id="1487602"/>
    <lineage>
        <taxon>Eukaryota</taxon>
        <taxon>Amoebozoa</taxon>
        <taxon>Discosea</taxon>
        <taxon>Flabellinia</taxon>
        <taxon>Vannellidae</taxon>
        <taxon>Vannella</taxon>
    </lineage>
</organism>
<dbReference type="InterPro" id="IPR036770">
    <property type="entry name" value="Ankyrin_rpt-contain_sf"/>
</dbReference>
<proteinExistence type="predicted"/>
<dbReference type="Gene3D" id="1.25.40.20">
    <property type="entry name" value="Ankyrin repeat-containing domain"/>
    <property type="match status" value="1"/>
</dbReference>